<evidence type="ECO:0000313" key="3">
    <source>
        <dbReference type="Proteomes" id="UP001165121"/>
    </source>
</evidence>
<dbReference type="EMBL" id="BSXT01019004">
    <property type="protein sequence ID" value="GMG17361.1"/>
    <property type="molecule type" value="Genomic_DNA"/>
</dbReference>
<name>A0A9W7DAP2_9STRA</name>
<dbReference type="Gene3D" id="2.40.50.40">
    <property type="match status" value="1"/>
</dbReference>
<comment type="caution">
    <text evidence="2">The sequence shown here is derived from an EMBL/GenBank/DDBJ whole genome shotgun (WGS) entry which is preliminary data.</text>
</comment>
<dbReference type="AlphaFoldDB" id="A0A9W7DAP2"/>
<reference evidence="2" key="1">
    <citation type="submission" date="2023-04" db="EMBL/GenBank/DDBJ databases">
        <title>Phytophthora fragariaefolia NBRC 109709.</title>
        <authorList>
            <person name="Ichikawa N."/>
            <person name="Sato H."/>
            <person name="Tonouchi N."/>
        </authorList>
    </citation>
    <scope>NUCLEOTIDE SEQUENCE</scope>
    <source>
        <strain evidence="2">NBRC 109709</strain>
    </source>
</reference>
<protein>
    <submittedName>
        <fullName evidence="2">Unnamed protein product</fullName>
    </submittedName>
</protein>
<accession>A0A9W7DAP2</accession>
<dbReference type="PROSITE" id="PS50013">
    <property type="entry name" value="CHROMO_2"/>
    <property type="match status" value="1"/>
</dbReference>
<evidence type="ECO:0000313" key="2">
    <source>
        <dbReference type="EMBL" id="GMG17361.1"/>
    </source>
</evidence>
<gene>
    <name evidence="2" type="ORF">Pfra01_003012600</name>
</gene>
<dbReference type="SUPFAM" id="SSF54160">
    <property type="entry name" value="Chromo domain-like"/>
    <property type="match status" value="1"/>
</dbReference>
<feature type="domain" description="Chromo" evidence="1">
    <location>
        <begin position="3"/>
        <end position="53"/>
    </location>
</feature>
<dbReference type="InterPro" id="IPR016197">
    <property type="entry name" value="Chromo-like_dom_sf"/>
</dbReference>
<sequence length="77" mass="9139">MVLTVSKLNDHRWSREKKDYEVLVSWRGLESIEDSWESTQQLRNDIPVLLMQYVEGTEDPKFVQHLNRVSKRKAHTG</sequence>
<dbReference type="InterPro" id="IPR000953">
    <property type="entry name" value="Chromo/chromo_shadow_dom"/>
</dbReference>
<keyword evidence="3" id="KW-1185">Reference proteome</keyword>
<dbReference type="InterPro" id="IPR023780">
    <property type="entry name" value="Chromo_domain"/>
</dbReference>
<proteinExistence type="predicted"/>
<organism evidence="2 3">
    <name type="scientific">Phytophthora fragariaefolia</name>
    <dbReference type="NCBI Taxonomy" id="1490495"/>
    <lineage>
        <taxon>Eukaryota</taxon>
        <taxon>Sar</taxon>
        <taxon>Stramenopiles</taxon>
        <taxon>Oomycota</taxon>
        <taxon>Peronosporomycetes</taxon>
        <taxon>Peronosporales</taxon>
        <taxon>Peronosporaceae</taxon>
        <taxon>Phytophthora</taxon>
    </lineage>
</organism>
<evidence type="ECO:0000259" key="1">
    <source>
        <dbReference type="PROSITE" id="PS50013"/>
    </source>
</evidence>
<dbReference type="Pfam" id="PF00385">
    <property type="entry name" value="Chromo"/>
    <property type="match status" value="1"/>
</dbReference>
<dbReference type="OrthoDB" id="126475at2759"/>
<dbReference type="Proteomes" id="UP001165121">
    <property type="component" value="Unassembled WGS sequence"/>
</dbReference>